<proteinExistence type="predicted"/>
<dbReference type="PROSITE" id="PS51257">
    <property type="entry name" value="PROKAR_LIPOPROTEIN"/>
    <property type="match status" value="1"/>
</dbReference>
<dbReference type="InterPro" id="IPR011990">
    <property type="entry name" value="TPR-like_helical_dom_sf"/>
</dbReference>
<name>A0AAJ2J8Q3_STEMA</name>
<dbReference type="EMBL" id="JAVSKO010000001">
    <property type="protein sequence ID" value="MDT3466975.1"/>
    <property type="molecule type" value="Genomic_DNA"/>
</dbReference>
<organism evidence="1 2">
    <name type="scientific">Stenotrophomonas maltophilia</name>
    <name type="common">Pseudomonas maltophilia</name>
    <name type="synonym">Xanthomonas maltophilia</name>
    <dbReference type="NCBI Taxonomy" id="40324"/>
    <lineage>
        <taxon>Bacteria</taxon>
        <taxon>Pseudomonadati</taxon>
        <taxon>Pseudomonadota</taxon>
        <taxon>Gammaproteobacteria</taxon>
        <taxon>Lysobacterales</taxon>
        <taxon>Lysobacteraceae</taxon>
        <taxon>Stenotrophomonas</taxon>
        <taxon>Stenotrophomonas maltophilia group</taxon>
    </lineage>
</organism>
<comment type="caution">
    <text evidence="1">The sequence shown here is derived from an EMBL/GenBank/DDBJ whole genome shotgun (WGS) entry which is preliminary data.</text>
</comment>
<evidence type="ECO:0008006" key="3">
    <source>
        <dbReference type="Google" id="ProtNLM"/>
    </source>
</evidence>
<accession>A0AAJ2J8Q3</accession>
<dbReference type="AlphaFoldDB" id="A0AAJ2J8Q3"/>
<dbReference type="Proteomes" id="UP001251948">
    <property type="component" value="Unassembled WGS sequence"/>
</dbReference>
<reference evidence="1" key="1">
    <citation type="submission" date="2023-07" db="EMBL/GenBank/DDBJ databases">
        <title>Comparative genomics of clinical Stenotrophomonas maltophilia isolates reveals regions of diversity which correlate with colonization and persistence in vivo.</title>
        <authorList>
            <person name="Mcdaniel M.S."/>
            <person name="Swords W.E."/>
            <person name="Sumpter N.A."/>
            <person name="Lindgren N.R."/>
            <person name="Billiot C.E."/>
        </authorList>
    </citation>
    <scope>NUCLEOTIDE SEQUENCE</scope>
    <source>
        <strain evidence="1">Ism4</strain>
    </source>
</reference>
<dbReference type="Gene3D" id="1.25.40.10">
    <property type="entry name" value="Tetratricopeptide repeat domain"/>
    <property type="match status" value="1"/>
</dbReference>
<protein>
    <recommendedName>
        <fullName evidence="3">Lipoprotein</fullName>
    </recommendedName>
</protein>
<evidence type="ECO:0000313" key="2">
    <source>
        <dbReference type="Proteomes" id="UP001251948"/>
    </source>
</evidence>
<gene>
    <name evidence="1" type="ORF">ROV92_03000</name>
</gene>
<dbReference type="RefSeq" id="WP_312560266.1">
    <property type="nucleotide sequence ID" value="NZ_JAVSKO010000001.1"/>
</dbReference>
<evidence type="ECO:0000313" key="1">
    <source>
        <dbReference type="EMBL" id="MDT3466975.1"/>
    </source>
</evidence>
<sequence>MAVREVRIFALSLLLVGCGNGEPPGERFSRNEKHEDARSLVLSEEDLKRQMSMAEKGGVEARLKLEWHYSTRGDMERYRYWLEEGAARMDVSAMQRLALFLSMEQGGGDCKRAMQILEQGLRLDPPESTRALMEMDLQRLRHERIGIPPCGVGFPD</sequence>